<keyword evidence="1" id="KW-1133">Transmembrane helix</keyword>
<keyword evidence="3" id="KW-0489">Methyltransferase</keyword>
<name>A0ABS3L4T7_9ENTE</name>
<keyword evidence="1" id="KW-0812">Transmembrane</keyword>
<organism evidence="3 4">
    <name type="scientific">Candidatus Enterococcus moelleringii</name>
    <dbReference type="NCBI Taxonomy" id="2815325"/>
    <lineage>
        <taxon>Bacteria</taxon>
        <taxon>Bacillati</taxon>
        <taxon>Bacillota</taxon>
        <taxon>Bacilli</taxon>
        <taxon>Lactobacillales</taxon>
        <taxon>Enterococcaceae</taxon>
        <taxon>Enterococcus</taxon>
    </lineage>
</organism>
<dbReference type="InterPro" id="IPR029063">
    <property type="entry name" value="SAM-dependent_MTases_sf"/>
</dbReference>
<dbReference type="InterPro" id="IPR013216">
    <property type="entry name" value="Methyltransf_11"/>
</dbReference>
<keyword evidence="3" id="KW-0808">Transferase</keyword>
<dbReference type="SUPFAM" id="SSF53335">
    <property type="entry name" value="S-adenosyl-L-methionine-dependent methyltransferases"/>
    <property type="match status" value="1"/>
</dbReference>
<evidence type="ECO:0000313" key="4">
    <source>
        <dbReference type="Proteomes" id="UP000664601"/>
    </source>
</evidence>
<dbReference type="Pfam" id="PF08241">
    <property type="entry name" value="Methyltransf_11"/>
    <property type="match status" value="1"/>
</dbReference>
<evidence type="ECO:0000259" key="2">
    <source>
        <dbReference type="Pfam" id="PF08241"/>
    </source>
</evidence>
<keyword evidence="4" id="KW-1185">Reference proteome</keyword>
<feature type="transmembrane region" description="Helical" evidence="1">
    <location>
        <begin position="6"/>
        <end position="22"/>
    </location>
</feature>
<keyword evidence="1" id="KW-0472">Membrane</keyword>
<dbReference type="CDD" id="cd02440">
    <property type="entry name" value="AdoMet_MTases"/>
    <property type="match status" value="1"/>
</dbReference>
<dbReference type="PANTHER" id="PTHR42912">
    <property type="entry name" value="METHYLTRANSFERASE"/>
    <property type="match status" value="1"/>
</dbReference>
<feature type="domain" description="Methyltransferase type 11" evidence="2">
    <location>
        <begin position="64"/>
        <end position="158"/>
    </location>
</feature>
<protein>
    <submittedName>
        <fullName evidence="3">Class I SAM-dependent methyltransferase</fullName>
    </submittedName>
</protein>
<evidence type="ECO:0000313" key="3">
    <source>
        <dbReference type="EMBL" id="MBO1304595.1"/>
    </source>
</evidence>
<dbReference type="PANTHER" id="PTHR42912:SF93">
    <property type="entry name" value="N6-ADENOSINE-METHYLTRANSFERASE TMT1A"/>
    <property type="match status" value="1"/>
</dbReference>
<proteinExistence type="predicted"/>
<reference evidence="3 4" key="1">
    <citation type="submission" date="2021-03" db="EMBL/GenBank/DDBJ databases">
        <title>Enterococcal diversity collection.</title>
        <authorList>
            <person name="Gilmore M.S."/>
            <person name="Schwartzman J."/>
            <person name="Van Tyne D."/>
            <person name="Martin M."/>
            <person name="Earl A.M."/>
            <person name="Manson A.L."/>
            <person name="Straub T."/>
            <person name="Salamzade R."/>
            <person name="Saavedra J."/>
            <person name="Lebreton F."/>
            <person name="Prichula J."/>
            <person name="Schaufler K."/>
            <person name="Gaca A."/>
            <person name="Sgardioli B."/>
            <person name="Wagenaar J."/>
            <person name="Strong T."/>
        </authorList>
    </citation>
    <scope>NUCLEOTIDE SEQUENCE [LARGE SCALE GENOMIC DNA]</scope>
    <source>
        <strain evidence="3 4">669A</strain>
    </source>
</reference>
<evidence type="ECO:0000256" key="1">
    <source>
        <dbReference type="SAM" id="Phobius"/>
    </source>
</evidence>
<sequence>MTILIIAVITIGVLYFIFKHLISQSKNPQGIIGKLMMKTWNNAYFPMVKWALNGIPVKANLDILDIGIGNGLSSQYLLNRFPAAKLQGIDISEEAIKQSRKRFVDESASFQVQNIENTDFSNENFDLVCAFQTHFHWQKLKESFVEIERILKPEGKLLLACEMSKLKIYLPDLTEQANFDQFLAEANLVIESTNSDAGFISYEIRKFPPSFR</sequence>
<comment type="caution">
    <text evidence="3">The sequence shown here is derived from an EMBL/GenBank/DDBJ whole genome shotgun (WGS) entry which is preliminary data.</text>
</comment>
<dbReference type="RefSeq" id="WP_207671538.1">
    <property type="nucleotide sequence ID" value="NZ_JAFREM010000001.1"/>
</dbReference>
<gene>
    <name evidence="3" type="ORF">JZO70_00360</name>
</gene>
<accession>A0ABS3L4T7</accession>
<dbReference type="Proteomes" id="UP000664601">
    <property type="component" value="Unassembled WGS sequence"/>
</dbReference>
<dbReference type="GO" id="GO:0032259">
    <property type="term" value="P:methylation"/>
    <property type="evidence" value="ECO:0007669"/>
    <property type="project" value="UniProtKB-KW"/>
</dbReference>
<dbReference type="Gene3D" id="3.40.50.150">
    <property type="entry name" value="Vaccinia Virus protein VP39"/>
    <property type="match status" value="1"/>
</dbReference>
<dbReference type="EMBL" id="JAFREM010000001">
    <property type="protein sequence ID" value="MBO1304595.1"/>
    <property type="molecule type" value="Genomic_DNA"/>
</dbReference>
<dbReference type="GO" id="GO:0008168">
    <property type="term" value="F:methyltransferase activity"/>
    <property type="evidence" value="ECO:0007669"/>
    <property type="project" value="UniProtKB-KW"/>
</dbReference>
<dbReference type="InterPro" id="IPR050508">
    <property type="entry name" value="Methyltransf_Superfamily"/>
</dbReference>